<evidence type="ECO:0000313" key="4">
    <source>
        <dbReference type="Proteomes" id="UP001258994"/>
    </source>
</evidence>
<dbReference type="SUPFAM" id="SSF51905">
    <property type="entry name" value="FAD/NAD(P)-binding domain"/>
    <property type="match status" value="1"/>
</dbReference>
<evidence type="ECO:0000256" key="1">
    <source>
        <dbReference type="ARBA" id="ARBA00023002"/>
    </source>
</evidence>
<dbReference type="EMBL" id="CP134145">
    <property type="protein sequence ID" value="WNC72083.1"/>
    <property type="molecule type" value="Genomic_DNA"/>
</dbReference>
<dbReference type="Gene3D" id="3.50.50.60">
    <property type="entry name" value="FAD/NAD(P)-binding domain"/>
    <property type="match status" value="1"/>
</dbReference>
<keyword evidence="4" id="KW-1185">Reference proteome</keyword>
<evidence type="ECO:0000313" key="3">
    <source>
        <dbReference type="EMBL" id="WNC72083.1"/>
    </source>
</evidence>
<proteinExistence type="predicted"/>
<dbReference type="PANTHER" id="PTHR13847:SF281">
    <property type="entry name" value="FAD DEPENDENT OXIDOREDUCTASE DOMAIN-CONTAINING PROTEIN"/>
    <property type="match status" value="1"/>
</dbReference>
<dbReference type="InterPro" id="IPR036188">
    <property type="entry name" value="FAD/NAD-bd_sf"/>
</dbReference>
<keyword evidence="1 3" id="KW-0560">Oxidoreductase</keyword>
<dbReference type="GO" id="GO:0016491">
    <property type="term" value="F:oxidoreductase activity"/>
    <property type="evidence" value="ECO:0007669"/>
    <property type="project" value="UniProtKB-KW"/>
</dbReference>
<dbReference type="PANTHER" id="PTHR13847">
    <property type="entry name" value="SARCOSINE DEHYDROGENASE-RELATED"/>
    <property type="match status" value="1"/>
</dbReference>
<accession>A0ABY9TTE0</accession>
<dbReference type="RefSeq" id="WP_348391203.1">
    <property type="nucleotide sequence ID" value="NZ_CP134145.1"/>
</dbReference>
<dbReference type="InterPro" id="IPR006076">
    <property type="entry name" value="FAD-dep_OxRdtase"/>
</dbReference>
<protein>
    <submittedName>
        <fullName evidence="3">FAD-dependent oxidoreductase</fullName>
        <ecNumber evidence="3">1.-.-.-</ecNumber>
    </submittedName>
</protein>
<feature type="domain" description="FAD dependent oxidoreductase" evidence="2">
    <location>
        <begin position="69"/>
        <end position="426"/>
    </location>
</feature>
<organism evidence="3 4">
    <name type="scientific">Thalassotalea psychrophila</name>
    <dbReference type="NCBI Taxonomy" id="3065647"/>
    <lineage>
        <taxon>Bacteria</taxon>
        <taxon>Pseudomonadati</taxon>
        <taxon>Pseudomonadota</taxon>
        <taxon>Gammaproteobacteria</taxon>
        <taxon>Alteromonadales</taxon>
        <taxon>Colwelliaceae</taxon>
        <taxon>Thalassotalea</taxon>
    </lineage>
</organism>
<name>A0ABY9TTE0_9GAMM</name>
<dbReference type="Pfam" id="PF01266">
    <property type="entry name" value="DAO"/>
    <property type="match status" value="1"/>
</dbReference>
<evidence type="ECO:0000259" key="2">
    <source>
        <dbReference type="Pfam" id="PF01266"/>
    </source>
</evidence>
<dbReference type="EC" id="1.-.-.-" evidence="3"/>
<gene>
    <name evidence="3" type="ORF">RGQ13_18480</name>
</gene>
<sequence>MFCAIGNLATQAHQADKFFGLSHIMDSIIMAIQSNAEKALLKTKFFPYWLDNKAAPSAEPALTNNINCDLLIVGAGFTGLWAAVQAKEANPERDVVIIEAQCIAIGASGRPAAILSSSVMHGLANAAKLFPDEMDELERLGKDNMDGFRDTIERHNIDCDIEWGGELTVSIGDEGIADIESEYELYKKYGHDAHLLDKDEIRSEINSPLFHGGLWSKQRSGTVHPAKLAWGLKRVAMQLGVRVFEYSPLVSSTHLKPGVLVTTPTGSVQANKVLLATNAFAAGSDKITQRVSAIRDRIVVTEPLTDEQMDVIGWKSRQGIYDTRTQLNYMRLTADNRILFGGRLGYFFNNHTDPKQDKVADNYLRLVDNFYKTFPTLTGIKFSHAWSGPIALTTRMAVHYQHYYNGDMIYAGGYSGFGVTATRFGARVGLEVLFQTDAAETKMKFATTLPGYIPPEPFRWIGAKITMYALDTLDEKGGWRKPWVRMVEKMGFPVTQNEQ</sequence>
<dbReference type="Gene3D" id="3.30.9.10">
    <property type="entry name" value="D-Amino Acid Oxidase, subunit A, domain 2"/>
    <property type="match status" value="1"/>
</dbReference>
<dbReference type="Proteomes" id="UP001258994">
    <property type="component" value="Chromosome"/>
</dbReference>
<reference evidence="4" key="1">
    <citation type="submission" date="2023-09" db="EMBL/GenBank/DDBJ databases">
        <authorList>
            <person name="Li S."/>
            <person name="Li X."/>
            <person name="Zhang C."/>
            <person name="Zhao Z."/>
        </authorList>
    </citation>
    <scope>NUCLEOTIDE SEQUENCE [LARGE SCALE GENOMIC DNA]</scope>
    <source>
        <strain evidence="4">SQ149</strain>
    </source>
</reference>